<feature type="region of interest" description="Disordered" evidence="1">
    <location>
        <begin position="725"/>
        <end position="774"/>
    </location>
</feature>
<sequence length="1326" mass="151771">MADSNLKIDTTLLDGLIVGRVEPHIYAFSTETVPNYLKVGDTARGVRVRLDEWRKIFPNLVQQYEHSAQIDDETIFRDFAVHTFLEQEKGRTRLLPDTFGRLPYYSKEFFEGATTADLEEAISDIYQSAREKNGKYQFYSPDRLPQTFTYERTESYPPRANQQQVIDNFRNAATVGRTNLLLYAIMRFGKSFTAMCCAKEMDAKIVVVVSAKADVKQEWKKTVESHVYFAGYKFLDSTSLNSYETIVSDALAAGDKVALFLTLQDLQGEEIKAKHKEVFEHQIDLLIVDETHFGARGASYGKVLQQYNLSKSQIEKELRNIDGFETLDQVDEAVKVLNAKIRIHLSGTPYRILMSDEFKKEDIIAFVQFTDIIDAQKQWDDEHLKEDDCNEWDNPYYGFPQMIRFAFNPNVSSVKKMKELRKNGITYAFSELFRPHSMTTKRDGSHRQFLHEPEILDLLEVIDGTKEDENLLGFLDYDKIKDGKMCRHIVVALPFRASCDAMAALIQREKNRFKNLCDYEVINIAGFDEERKYATTDIVKGKIKTCEENGRKTLTLTVNRMLTGTTVPQWDTMLYLKGTSSPQEYDQAIFRLQNQYVTTFKDENGRTIKYNMKPQTLLVDFDPNRMFRLQELKSQFYNVNTEVQGNAGLRERIAKELAISPIIVLNKHKLQEATPTNITDAVREYSRNRSVLDEASEIPTDSILLEDTELLNVLREIAPIDAKNGLQIKPTEGDGDDIDTPDTPDTPEGTENRDAEPTDQPNQHPDRPNPAEEDDKLDKRLAAYYARILFFAFLTDSTVKSLEEVIAAIPQTSDNRRIANHLGLDRKVLEVIQEKSNPFILHDLDYKIENTNDLIRDAALRPMERVEIAMRRFGRLSDSEIVTPAKVADEMVAILPFEELREKADAKFLDIASKEGEFSVALYRRFGEKVKPRLYAITTSTLAYEFTRKVYTLLGMPVENIYADFTSYDLIGENNNEIIKQLTDMRFDVIIGNPPYQDKGGSGGTNDASIYQNFCQIAFDTNPNYTSMIIPSRWYTGGRENLVGEFRNRMLTSKHVMKLVSHTNAKDLFPNAEIKGGCCYFLYAKSYCGKCEYELNRDGVKIITERDLGQFNILVREPILAEIVERILSQSDSFVDSLISSDTPFGIPTNPKASSKSHIEIYEQKDKEHEVALYWIKRNRRCIGYISRESVKKNVLDISRPKVFIPEAYGAGESFPHQIIGIPEIASADSACSQSYLYVAFGTKTEVENFAKYLHTKFLRVLVSASKVSQHAMSKVYRFVPVENFTAYSDIDWSKSIPEIDTQLYAKYGLTAEEIDFIESMIKPME</sequence>
<dbReference type="GO" id="GO:0006304">
    <property type="term" value="P:DNA modification"/>
    <property type="evidence" value="ECO:0007669"/>
    <property type="project" value="InterPro"/>
</dbReference>
<dbReference type="InterPro" id="IPR011639">
    <property type="entry name" value="MethylTrfase_TaqI-like_dom"/>
</dbReference>
<dbReference type="Gene3D" id="3.40.50.300">
    <property type="entry name" value="P-loop containing nucleotide triphosphate hydrolases"/>
    <property type="match status" value="1"/>
</dbReference>
<dbReference type="GO" id="GO:0003677">
    <property type="term" value="F:DNA binding"/>
    <property type="evidence" value="ECO:0007669"/>
    <property type="project" value="InterPro"/>
</dbReference>
<keyword evidence="4" id="KW-0489">Methyltransferase</keyword>
<dbReference type="InterPro" id="IPR006935">
    <property type="entry name" value="Helicase/UvrB_N"/>
</dbReference>
<feature type="compositionally biased region" description="Acidic residues" evidence="1">
    <location>
        <begin position="733"/>
        <end position="742"/>
    </location>
</feature>
<dbReference type="InterPro" id="IPR029063">
    <property type="entry name" value="SAM-dependent_MTases_sf"/>
</dbReference>
<evidence type="ECO:0000313" key="4">
    <source>
        <dbReference type="EMBL" id="SUE35042.1"/>
    </source>
</evidence>
<proteinExistence type="predicted"/>
<dbReference type="InterPro" id="IPR027417">
    <property type="entry name" value="P-loop_NTPase"/>
</dbReference>
<dbReference type="STRING" id="880526.GCA_000427365_01536"/>
<dbReference type="GO" id="GO:0009007">
    <property type="term" value="F:site-specific DNA-methyltransferase (adenine-specific) activity"/>
    <property type="evidence" value="ECO:0007669"/>
    <property type="project" value="UniProtKB-EC"/>
</dbReference>
<dbReference type="PROSITE" id="PS00092">
    <property type="entry name" value="N6_MTASE"/>
    <property type="match status" value="1"/>
</dbReference>
<dbReference type="GO" id="GO:0005524">
    <property type="term" value="F:ATP binding"/>
    <property type="evidence" value="ECO:0007669"/>
    <property type="project" value="InterPro"/>
</dbReference>
<dbReference type="OrthoDB" id="32195at2"/>
<dbReference type="SUPFAM" id="SSF52540">
    <property type="entry name" value="P-loop containing nucleoside triphosphate hydrolases"/>
    <property type="match status" value="1"/>
</dbReference>
<evidence type="ECO:0000259" key="2">
    <source>
        <dbReference type="Pfam" id="PF04851"/>
    </source>
</evidence>
<accession>A0A379MWN6</accession>
<evidence type="ECO:0000256" key="1">
    <source>
        <dbReference type="SAM" id="MobiDB-lite"/>
    </source>
</evidence>
<reference evidence="4 5" key="1">
    <citation type="submission" date="2018-06" db="EMBL/GenBank/DDBJ databases">
        <authorList>
            <consortium name="Pathogen Informatics"/>
            <person name="Doyle S."/>
        </authorList>
    </citation>
    <scope>NUCLEOTIDE SEQUENCE [LARGE SCALE GENOMIC DNA]</scope>
    <source>
        <strain evidence="4 5">NCTC11190</strain>
    </source>
</reference>
<organism evidence="4 5">
    <name type="scientific">Rikenella microfusus</name>
    <dbReference type="NCBI Taxonomy" id="28139"/>
    <lineage>
        <taxon>Bacteria</taxon>
        <taxon>Pseudomonadati</taxon>
        <taxon>Bacteroidota</taxon>
        <taxon>Bacteroidia</taxon>
        <taxon>Bacteroidales</taxon>
        <taxon>Rikenellaceae</taxon>
        <taxon>Rikenella</taxon>
    </lineage>
</organism>
<dbReference type="SUPFAM" id="SSF53335">
    <property type="entry name" value="S-adenosyl-L-methionine-dependent methyltransferases"/>
    <property type="match status" value="1"/>
</dbReference>
<dbReference type="Pfam" id="PF04851">
    <property type="entry name" value="ResIII"/>
    <property type="match status" value="1"/>
</dbReference>
<feature type="compositionally biased region" description="Basic and acidic residues" evidence="1">
    <location>
        <begin position="764"/>
        <end position="774"/>
    </location>
</feature>
<dbReference type="GO" id="GO:0032259">
    <property type="term" value="P:methylation"/>
    <property type="evidence" value="ECO:0007669"/>
    <property type="project" value="UniProtKB-KW"/>
</dbReference>
<evidence type="ECO:0000259" key="3">
    <source>
        <dbReference type="Pfam" id="PF07669"/>
    </source>
</evidence>
<dbReference type="GO" id="GO:0016787">
    <property type="term" value="F:hydrolase activity"/>
    <property type="evidence" value="ECO:0007669"/>
    <property type="project" value="InterPro"/>
</dbReference>
<keyword evidence="4" id="KW-0808">Transferase</keyword>
<dbReference type="RefSeq" id="WP_027291198.1">
    <property type="nucleotide sequence ID" value="NZ_UGVL01000001.1"/>
</dbReference>
<keyword evidence="5" id="KW-1185">Reference proteome</keyword>
<dbReference type="EMBL" id="UGVL01000001">
    <property type="protein sequence ID" value="SUE35042.1"/>
    <property type="molecule type" value="Genomic_DNA"/>
</dbReference>
<dbReference type="Gene3D" id="3.40.50.150">
    <property type="entry name" value="Vaccinia Virus protein VP39"/>
    <property type="match status" value="1"/>
</dbReference>
<evidence type="ECO:0000313" key="5">
    <source>
        <dbReference type="Proteomes" id="UP000255233"/>
    </source>
</evidence>
<dbReference type="Pfam" id="PF07669">
    <property type="entry name" value="Eco57I"/>
    <property type="match status" value="1"/>
</dbReference>
<dbReference type="REBASE" id="413994">
    <property type="entry name" value="Rmi11190ORF2283P"/>
</dbReference>
<gene>
    <name evidence="4" type="ORF">NCTC11190_02284</name>
</gene>
<name>A0A379MWN6_9BACT</name>
<dbReference type="Proteomes" id="UP000255233">
    <property type="component" value="Unassembled WGS sequence"/>
</dbReference>
<feature type="domain" description="Helicase/UvrB N-terminal" evidence="2">
    <location>
        <begin position="157"/>
        <end position="308"/>
    </location>
</feature>
<protein>
    <submittedName>
        <fullName evidence="4">Eco57I restriction-modification methylase</fullName>
    </submittedName>
</protein>
<dbReference type="InterPro" id="IPR002052">
    <property type="entry name" value="DNA_methylase_N6_adenine_CS"/>
</dbReference>
<feature type="domain" description="Type II methyltransferase M.TaqI-like" evidence="3">
    <location>
        <begin position="972"/>
        <end position="1069"/>
    </location>
</feature>